<dbReference type="Pfam" id="PF00590">
    <property type="entry name" value="TP_methylase"/>
    <property type="match status" value="1"/>
</dbReference>
<dbReference type="InterPro" id="IPR036108">
    <property type="entry name" value="4pyrrol_syn_uPrphyn_synt_sf"/>
</dbReference>
<dbReference type="UniPathway" id="UPA00262">
    <property type="reaction ID" value="UER00211"/>
</dbReference>
<dbReference type="InterPro" id="IPR003754">
    <property type="entry name" value="4pyrrol_synth_uPrphyn_synth"/>
</dbReference>
<dbReference type="eggNOG" id="COG1587">
    <property type="taxonomic scope" value="Bacteria"/>
</dbReference>
<dbReference type="CDD" id="cd06578">
    <property type="entry name" value="HemD"/>
    <property type="match status" value="1"/>
</dbReference>
<dbReference type="NCBIfam" id="NF004790">
    <property type="entry name" value="PRK06136.1"/>
    <property type="match status" value="1"/>
</dbReference>
<dbReference type="Gene3D" id="3.30.950.10">
    <property type="entry name" value="Methyltransferase, Cobalt-precorrin-4 Transmethylase, Domain 2"/>
    <property type="match status" value="1"/>
</dbReference>
<keyword evidence="7" id="KW-0627">Porphyrin biosynthesis</keyword>
<dbReference type="InterPro" id="IPR050161">
    <property type="entry name" value="Siro_Cobalamin_biosynth"/>
</dbReference>
<dbReference type="SUPFAM" id="SSF53790">
    <property type="entry name" value="Tetrapyrrole methylase"/>
    <property type="match status" value="1"/>
</dbReference>
<accession>T2GC30</accession>
<dbReference type="FunFam" id="3.40.1010.10:FF:000001">
    <property type="entry name" value="Siroheme synthase"/>
    <property type="match status" value="1"/>
</dbReference>
<evidence type="ECO:0000259" key="10">
    <source>
        <dbReference type="Pfam" id="PF00590"/>
    </source>
</evidence>
<dbReference type="NCBIfam" id="TIGR01469">
    <property type="entry name" value="cobA_cysG_Cterm"/>
    <property type="match status" value="1"/>
</dbReference>
<dbReference type="FunFam" id="3.30.950.10:FF:000001">
    <property type="entry name" value="Siroheme synthase"/>
    <property type="match status" value="1"/>
</dbReference>
<dbReference type="GO" id="GO:0004852">
    <property type="term" value="F:uroporphyrinogen-III synthase activity"/>
    <property type="evidence" value="ECO:0007669"/>
    <property type="project" value="InterPro"/>
</dbReference>
<dbReference type="STRING" id="1121448.DGI_1647"/>
<dbReference type="GO" id="GO:0004851">
    <property type="term" value="F:uroporphyrin-III C-methyltransferase activity"/>
    <property type="evidence" value="ECO:0007669"/>
    <property type="project" value="UniProtKB-EC"/>
</dbReference>
<evidence type="ECO:0000259" key="11">
    <source>
        <dbReference type="Pfam" id="PF02602"/>
    </source>
</evidence>
<comment type="pathway">
    <text evidence="9">Cofactor biosynthesis; adenosylcobalamin biosynthesis; precorrin-2 from uroporphyrinogen III: step 1/1.</text>
</comment>
<dbReference type="InterPro" id="IPR006366">
    <property type="entry name" value="CobA/CysG_C"/>
</dbReference>
<reference evidence="12 13" key="1">
    <citation type="journal article" date="2013" name="J. Bacteriol.">
        <title>Roles of HynAB and Ech, the only two hydrogenases found in the model sulfate reducer Desulfovibrio gigas.</title>
        <authorList>
            <person name="Morais-Silva F.O."/>
            <person name="Santos C.I."/>
            <person name="Rodrigues R."/>
            <person name="Pereira I.A."/>
            <person name="Rodrigues-Pousada C."/>
        </authorList>
    </citation>
    <scope>NUCLEOTIDE SEQUENCE [LARGE SCALE GENOMIC DNA]</scope>
    <source>
        <strain evidence="13">ATCC 19364 / DSM 1382 / NCIMB 9332 / VKM B-1759</strain>
    </source>
</reference>
<evidence type="ECO:0000256" key="8">
    <source>
        <dbReference type="ARBA" id="ARBA00025705"/>
    </source>
</evidence>
<dbReference type="GO" id="GO:0032259">
    <property type="term" value="P:methylation"/>
    <property type="evidence" value="ECO:0007669"/>
    <property type="project" value="UniProtKB-KW"/>
</dbReference>
<keyword evidence="13" id="KW-1185">Reference proteome</keyword>
<gene>
    <name evidence="12" type="ORF">DGI_1647</name>
</gene>
<organism evidence="12 13">
    <name type="scientific">Megalodesulfovibrio gigas (strain ATCC 19364 / DSM 1382 / NCIMB 9332 / VKM B-1759)</name>
    <name type="common">Desulfovibrio gigas</name>
    <dbReference type="NCBI Taxonomy" id="1121448"/>
    <lineage>
        <taxon>Bacteria</taxon>
        <taxon>Pseudomonadati</taxon>
        <taxon>Thermodesulfobacteriota</taxon>
        <taxon>Desulfovibrionia</taxon>
        <taxon>Desulfovibrionales</taxon>
        <taxon>Desulfovibrionaceae</taxon>
        <taxon>Megalodesulfovibrio</taxon>
    </lineage>
</organism>
<dbReference type="PANTHER" id="PTHR45790">
    <property type="entry name" value="SIROHEME SYNTHASE-RELATED"/>
    <property type="match status" value="1"/>
</dbReference>
<dbReference type="GO" id="GO:0019354">
    <property type="term" value="P:siroheme biosynthetic process"/>
    <property type="evidence" value="ECO:0007669"/>
    <property type="project" value="UniProtKB-UniPathway"/>
</dbReference>
<evidence type="ECO:0000256" key="9">
    <source>
        <dbReference type="ARBA" id="ARBA00060548"/>
    </source>
</evidence>
<evidence type="ECO:0000256" key="5">
    <source>
        <dbReference type="ARBA" id="ARBA00022679"/>
    </source>
</evidence>
<evidence type="ECO:0000256" key="1">
    <source>
        <dbReference type="ARBA" id="ARBA00005879"/>
    </source>
</evidence>
<reference evidence="13" key="2">
    <citation type="submission" date="2013-07" db="EMBL/GenBank/DDBJ databases">
        <authorList>
            <person name="Morais-Silva F.O."/>
            <person name="Rezende A.M."/>
            <person name="Pimentel C."/>
            <person name="Resende D.M."/>
            <person name="Santos C.I."/>
            <person name="Clemente C."/>
            <person name="de Oliveira L.M."/>
            <person name="da Silva S.M."/>
            <person name="Costa D.A."/>
            <person name="Varela-Raposo A."/>
            <person name="Horacio E.C.A."/>
            <person name="Matos M."/>
            <person name="Flores O."/>
            <person name="Ruiz J.C."/>
            <person name="Rodrigues-Pousada C."/>
        </authorList>
    </citation>
    <scope>NUCLEOTIDE SEQUENCE [LARGE SCALE GENOMIC DNA]</scope>
    <source>
        <strain evidence="13">ATCC 19364 / DSM 1382 / NCIMB 9332 / VKM B-1759</strain>
    </source>
</reference>
<dbReference type="EC" id="2.1.1.107" evidence="2"/>
<keyword evidence="6" id="KW-0949">S-adenosyl-L-methionine</keyword>
<dbReference type="eggNOG" id="COG0007">
    <property type="taxonomic scope" value="Bacteria"/>
</dbReference>
<evidence type="ECO:0000313" key="12">
    <source>
        <dbReference type="EMBL" id="AGW13472.1"/>
    </source>
</evidence>
<dbReference type="EMBL" id="CP006585">
    <property type="protein sequence ID" value="AGW13472.1"/>
    <property type="molecule type" value="Genomic_DNA"/>
</dbReference>
<proteinExistence type="inferred from homology"/>
<comment type="similarity">
    <text evidence="1">Belongs to the precorrin methyltransferase family.</text>
</comment>
<dbReference type="InterPro" id="IPR014777">
    <property type="entry name" value="4pyrrole_Mease_sub1"/>
</dbReference>
<dbReference type="HOGENOM" id="CLU_011276_6_0_7"/>
<feature type="domain" description="Tetrapyrrole methylase" evidence="10">
    <location>
        <begin position="3"/>
        <end position="214"/>
    </location>
</feature>
<evidence type="ECO:0000256" key="4">
    <source>
        <dbReference type="ARBA" id="ARBA00022603"/>
    </source>
</evidence>
<keyword evidence="5 12" id="KW-0808">Transferase</keyword>
<dbReference type="InterPro" id="IPR000878">
    <property type="entry name" value="4pyrrol_Mease"/>
</dbReference>
<dbReference type="FunFam" id="3.40.50.10090:FF:000001">
    <property type="entry name" value="Bifunctional uroporphyrinogen-III C-methyltransferase/uroporphyrinogen-III synthase"/>
    <property type="match status" value="1"/>
</dbReference>
<dbReference type="Pfam" id="PF02602">
    <property type="entry name" value="HEM4"/>
    <property type="match status" value="1"/>
</dbReference>
<evidence type="ECO:0000256" key="7">
    <source>
        <dbReference type="ARBA" id="ARBA00023244"/>
    </source>
</evidence>
<dbReference type="Proteomes" id="UP000016587">
    <property type="component" value="Chromosome"/>
</dbReference>
<evidence type="ECO:0000313" key="13">
    <source>
        <dbReference type="Proteomes" id="UP000016587"/>
    </source>
</evidence>
<dbReference type="InterPro" id="IPR014776">
    <property type="entry name" value="4pyrrole_Mease_sub2"/>
</dbReference>
<dbReference type="PANTHER" id="PTHR45790:SF3">
    <property type="entry name" value="S-ADENOSYL-L-METHIONINE-DEPENDENT UROPORPHYRINOGEN III METHYLTRANSFERASE, CHLOROPLASTIC"/>
    <property type="match status" value="1"/>
</dbReference>
<dbReference type="Gene3D" id="3.40.50.10090">
    <property type="match status" value="2"/>
</dbReference>
<dbReference type="InterPro" id="IPR035996">
    <property type="entry name" value="4pyrrol_Methylase_sf"/>
</dbReference>
<keyword evidence="4 12" id="KW-0489">Methyltransferase</keyword>
<dbReference type="Gene3D" id="3.40.1010.10">
    <property type="entry name" value="Cobalt-precorrin-4 Transmethylase, Domain 1"/>
    <property type="match status" value="1"/>
</dbReference>
<evidence type="ECO:0000256" key="3">
    <source>
        <dbReference type="ARBA" id="ARBA00022573"/>
    </source>
</evidence>
<protein>
    <recommendedName>
        <fullName evidence="2">uroporphyrinogen-III C-methyltransferase</fullName>
        <ecNumber evidence="2">2.1.1.107</ecNumber>
    </recommendedName>
</protein>
<dbReference type="InterPro" id="IPR003043">
    <property type="entry name" value="Uropor_MeTrfase_CS"/>
</dbReference>
<name>T2GC30_MEGG1</name>
<keyword evidence="3" id="KW-0169">Cobalamin biosynthesis</keyword>
<dbReference type="CDD" id="cd11642">
    <property type="entry name" value="SUMT"/>
    <property type="match status" value="1"/>
</dbReference>
<dbReference type="AlphaFoldDB" id="T2GC30"/>
<sequence length="503" mass="53575">MLVYLIGAGPGDPGLLTLKGKAVLETADVVVYDYLANQSFLNFCRKDAEIIYVGKKGGDHTLPQDQINQLLVTKAKEGKVIARLKGGDPYVFGRGAEEAQELLAAGVNFEVVPGVTSGVAGLAYAGIPVTHRSYASSVSFITGHEDPTKTTTALHWDALAKSASTLVFFMGMKNLPDIASNLMAAGMSGSTPAALVHWGATCRHRSCVGTLETLPRLAKEQKFTSPSLIVVGEVCKLHDELNFFEKRPLLGKGIVVTRAREQASDLASLLEAQGACVHQFPTIAVTPLTDFTVLDAALDELGSYDWLVFTSINGVEHFWNRLLATGRDARALAGCKVAAIGPATAQGLKDRGIVADFLPERFVAEYVAEGMLASGAAGKKILVPRAKEARELLPDELRKAGCHVDVVPVYETVRADSDAAALLEVLQAGGVQCVTFASSSTVDNFFALVPADEFRRLAPDAKLACIGPVTANTLKKYGFGVDIQPEDYTIPALVQAVVDYCAH</sequence>
<feature type="domain" description="Tetrapyrrole biosynthesis uroporphyrinogen III synthase" evidence="11">
    <location>
        <begin position="265"/>
        <end position="495"/>
    </location>
</feature>
<dbReference type="PROSITE" id="PS00839">
    <property type="entry name" value="SUMT_1"/>
    <property type="match status" value="1"/>
</dbReference>
<dbReference type="PATRIC" id="fig|1121448.10.peg.1635"/>
<dbReference type="OrthoDB" id="9815856at2"/>
<dbReference type="RefSeq" id="WP_021760327.1">
    <property type="nucleotide sequence ID" value="NC_022444.1"/>
</dbReference>
<evidence type="ECO:0000256" key="2">
    <source>
        <dbReference type="ARBA" id="ARBA00012162"/>
    </source>
</evidence>
<comment type="pathway">
    <text evidence="8">Porphyrin-containing compound metabolism; siroheme biosynthesis; precorrin-2 from uroporphyrinogen III: step 1/1.</text>
</comment>
<dbReference type="GO" id="GO:0009236">
    <property type="term" value="P:cobalamin biosynthetic process"/>
    <property type="evidence" value="ECO:0007669"/>
    <property type="project" value="UniProtKB-KW"/>
</dbReference>
<dbReference type="SUPFAM" id="SSF69618">
    <property type="entry name" value="HemD-like"/>
    <property type="match status" value="1"/>
</dbReference>
<dbReference type="KEGG" id="dgg:DGI_1647"/>
<evidence type="ECO:0000256" key="6">
    <source>
        <dbReference type="ARBA" id="ARBA00022691"/>
    </source>
</evidence>